<feature type="domain" description="HTH gntR-type" evidence="4">
    <location>
        <begin position="21"/>
        <end position="89"/>
    </location>
</feature>
<dbReference type="PROSITE" id="PS50949">
    <property type="entry name" value="HTH_GNTR"/>
    <property type="match status" value="1"/>
</dbReference>
<accession>A0A1G9PRE7</accession>
<dbReference type="SMART" id="SM00345">
    <property type="entry name" value="HTH_GNTR"/>
    <property type="match status" value="1"/>
</dbReference>
<dbReference type="Gene3D" id="1.10.10.10">
    <property type="entry name" value="Winged helix-like DNA-binding domain superfamily/Winged helix DNA-binding domain"/>
    <property type="match status" value="1"/>
</dbReference>
<dbReference type="RefSeq" id="WP_245689909.1">
    <property type="nucleotide sequence ID" value="NZ_FNGS01000004.1"/>
</dbReference>
<evidence type="ECO:0000256" key="2">
    <source>
        <dbReference type="ARBA" id="ARBA00023125"/>
    </source>
</evidence>
<evidence type="ECO:0000259" key="4">
    <source>
        <dbReference type="PROSITE" id="PS50949"/>
    </source>
</evidence>
<dbReference type="InterPro" id="IPR028082">
    <property type="entry name" value="Peripla_BP_I"/>
</dbReference>
<evidence type="ECO:0000256" key="3">
    <source>
        <dbReference type="ARBA" id="ARBA00023163"/>
    </source>
</evidence>
<evidence type="ECO:0000313" key="6">
    <source>
        <dbReference type="Proteomes" id="UP000198901"/>
    </source>
</evidence>
<dbReference type="GO" id="GO:0003677">
    <property type="term" value="F:DNA binding"/>
    <property type="evidence" value="ECO:0007669"/>
    <property type="project" value="UniProtKB-KW"/>
</dbReference>
<dbReference type="InterPro" id="IPR036388">
    <property type="entry name" value="WH-like_DNA-bd_sf"/>
</dbReference>
<keyword evidence="6" id="KW-1185">Reference proteome</keyword>
<organism evidence="5 6">
    <name type="scientific">Siphonobacter aquaeclarae</name>
    <dbReference type="NCBI Taxonomy" id="563176"/>
    <lineage>
        <taxon>Bacteria</taxon>
        <taxon>Pseudomonadati</taxon>
        <taxon>Bacteroidota</taxon>
        <taxon>Cytophagia</taxon>
        <taxon>Cytophagales</taxon>
        <taxon>Cytophagaceae</taxon>
        <taxon>Siphonobacter</taxon>
    </lineage>
</organism>
<sequence>MMKQTVRQVFEIIQIDEYSTTPKYKQIVNSVISAIEKGVVKSKQGLPSINELSMLFDISRDTAEKAYNELKKLGILGSVPGKGFYIASASYRQKRRVFLLFNKLSPHKKIIYDAFVEKLGEETAIDFYVYNNNFRLFKELIQNRAGHYTHYAIIAHFLEGGENAAELIRQLPKDQLMILDKLVPGIEGDYAAVYQDFERDIFTALGEAEELLRKYKMLKLIFPSYTYHAREILIGFQKFCTEYGFAYKIISDVRQEPMQAGDAYINLMEDDLVVLVKQAKSIGLKVGQEVGIISYNESPLKEIILDGITVLSTDFEAMGRKAAELILRNSTEKIANPFRLIVRKSL</sequence>
<dbReference type="STRING" id="563176.SAMN04488090_2266"/>
<dbReference type="AlphaFoldDB" id="A0A1G9PRE7"/>
<dbReference type="PANTHER" id="PTHR38445">
    <property type="entry name" value="HTH-TYPE TRANSCRIPTIONAL REPRESSOR YTRA"/>
    <property type="match status" value="1"/>
</dbReference>
<reference evidence="5 6" key="1">
    <citation type="submission" date="2016-10" db="EMBL/GenBank/DDBJ databases">
        <authorList>
            <person name="de Groot N.N."/>
        </authorList>
    </citation>
    <scope>NUCLEOTIDE SEQUENCE [LARGE SCALE GENOMIC DNA]</scope>
    <source>
        <strain evidence="5 6">DSM 21668</strain>
    </source>
</reference>
<dbReference type="InterPro" id="IPR036390">
    <property type="entry name" value="WH_DNA-bd_sf"/>
</dbReference>
<keyword evidence="1" id="KW-0805">Transcription regulation</keyword>
<dbReference type="Pfam" id="PF00392">
    <property type="entry name" value="GntR"/>
    <property type="match status" value="1"/>
</dbReference>
<evidence type="ECO:0000313" key="5">
    <source>
        <dbReference type="EMBL" id="SDM00787.1"/>
    </source>
</evidence>
<dbReference type="Gene3D" id="3.40.50.2300">
    <property type="match status" value="2"/>
</dbReference>
<proteinExistence type="predicted"/>
<dbReference type="EMBL" id="FNGS01000004">
    <property type="protein sequence ID" value="SDM00787.1"/>
    <property type="molecule type" value="Genomic_DNA"/>
</dbReference>
<evidence type="ECO:0000256" key="1">
    <source>
        <dbReference type="ARBA" id="ARBA00023015"/>
    </source>
</evidence>
<protein>
    <submittedName>
        <fullName evidence="5">Substrate-binding protein-like domain-containing protein</fullName>
    </submittedName>
</protein>
<gene>
    <name evidence="5" type="ORF">SAMN04488090_2266</name>
</gene>
<keyword evidence="2" id="KW-0238">DNA-binding</keyword>
<dbReference type="CDD" id="cd07377">
    <property type="entry name" value="WHTH_GntR"/>
    <property type="match status" value="1"/>
</dbReference>
<name>A0A1G9PRE7_9BACT</name>
<dbReference type="InterPro" id="IPR000524">
    <property type="entry name" value="Tscrpt_reg_HTH_GntR"/>
</dbReference>
<dbReference type="Pfam" id="PF13377">
    <property type="entry name" value="Peripla_BP_3"/>
    <property type="match status" value="1"/>
</dbReference>
<dbReference type="Proteomes" id="UP000198901">
    <property type="component" value="Unassembled WGS sequence"/>
</dbReference>
<dbReference type="InterPro" id="IPR046335">
    <property type="entry name" value="LacI/GalR-like_sensor"/>
</dbReference>
<dbReference type="PANTHER" id="PTHR38445:SF10">
    <property type="entry name" value="GNTR-FAMILY TRANSCRIPTIONAL REGULATOR"/>
    <property type="match status" value="1"/>
</dbReference>
<dbReference type="SUPFAM" id="SSF53822">
    <property type="entry name" value="Periplasmic binding protein-like I"/>
    <property type="match status" value="1"/>
</dbReference>
<keyword evidence="3" id="KW-0804">Transcription</keyword>
<dbReference type="GO" id="GO:0003700">
    <property type="term" value="F:DNA-binding transcription factor activity"/>
    <property type="evidence" value="ECO:0007669"/>
    <property type="project" value="InterPro"/>
</dbReference>
<dbReference type="SUPFAM" id="SSF46785">
    <property type="entry name" value="Winged helix' DNA-binding domain"/>
    <property type="match status" value="1"/>
</dbReference>